<organism evidence="1 2">
    <name type="scientific">Eruca vesicaria subsp. sativa</name>
    <name type="common">Garden rocket</name>
    <name type="synonym">Eruca sativa</name>
    <dbReference type="NCBI Taxonomy" id="29727"/>
    <lineage>
        <taxon>Eukaryota</taxon>
        <taxon>Viridiplantae</taxon>
        <taxon>Streptophyta</taxon>
        <taxon>Embryophyta</taxon>
        <taxon>Tracheophyta</taxon>
        <taxon>Spermatophyta</taxon>
        <taxon>Magnoliopsida</taxon>
        <taxon>eudicotyledons</taxon>
        <taxon>Gunneridae</taxon>
        <taxon>Pentapetalae</taxon>
        <taxon>rosids</taxon>
        <taxon>malvids</taxon>
        <taxon>Brassicales</taxon>
        <taxon>Brassicaceae</taxon>
        <taxon>Brassiceae</taxon>
        <taxon>Eruca</taxon>
    </lineage>
</organism>
<evidence type="ECO:0000313" key="1">
    <source>
        <dbReference type="EMBL" id="CAH8363609.1"/>
    </source>
</evidence>
<protein>
    <submittedName>
        <fullName evidence="1">Uncharacterized protein</fullName>
    </submittedName>
</protein>
<comment type="caution">
    <text evidence="1">The sequence shown here is derived from an EMBL/GenBank/DDBJ whole genome shotgun (WGS) entry which is preliminary data.</text>
</comment>
<sequence>MNGTASSSIRRKSGAAPTPPEVHLLRFWEVRNVRKDGELMSLDMLLIDENSTVIQDSVNANCQFMFRQHLSEGPVYKLSEFDVTRSDPNFRM</sequence>
<dbReference type="Gene3D" id="2.40.50.140">
    <property type="entry name" value="Nucleic acid-binding proteins"/>
    <property type="match status" value="1"/>
</dbReference>
<keyword evidence="2" id="KW-1185">Reference proteome</keyword>
<dbReference type="Proteomes" id="UP001642260">
    <property type="component" value="Unassembled WGS sequence"/>
</dbReference>
<accession>A0ABC8L060</accession>
<proteinExistence type="predicted"/>
<dbReference type="EMBL" id="CAKOAT010366265">
    <property type="protein sequence ID" value="CAH8363609.1"/>
    <property type="molecule type" value="Genomic_DNA"/>
</dbReference>
<dbReference type="AlphaFoldDB" id="A0ABC8L060"/>
<reference evidence="1 2" key="1">
    <citation type="submission" date="2022-03" db="EMBL/GenBank/DDBJ databases">
        <authorList>
            <person name="Macdonald S."/>
            <person name="Ahmed S."/>
            <person name="Newling K."/>
        </authorList>
    </citation>
    <scope>NUCLEOTIDE SEQUENCE [LARGE SCALE GENOMIC DNA]</scope>
</reference>
<gene>
    <name evidence="1" type="ORF">ERUC_LOCUS29365</name>
</gene>
<evidence type="ECO:0000313" key="2">
    <source>
        <dbReference type="Proteomes" id="UP001642260"/>
    </source>
</evidence>
<dbReference type="InterPro" id="IPR012340">
    <property type="entry name" value="NA-bd_OB-fold"/>
</dbReference>
<name>A0ABC8L060_ERUVS</name>